<evidence type="ECO:0000256" key="1">
    <source>
        <dbReference type="SAM" id="MobiDB-lite"/>
    </source>
</evidence>
<keyword evidence="2" id="KW-1133">Transmembrane helix</keyword>
<organism evidence="3 4">
    <name type="scientific">Brevibacterium luteolum</name>
    <dbReference type="NCBI Taxonomy" id="199591"/>
    <lineage>
        <taxon>Bacteria</taxon>
        <taxon>Bacillati</taxon>
        <taxon>Actinomycetota</taxon>
        <taxon>Actinomycetes</taxon>
        <taxon>Micrococcales</taxon>
        <taxon>Brevibacteriaceae</taxon>
        <taxon>Brevibacterium</taxon>
    </lineage>
</organism>
<feature type="compositionally biased region" description="Basic and acidic residues" evidence="1">
    <location>
        <begin position="70"/>
        <end position="84"/>
    </location>
</feature>
<gene>
    <name evidence="3" type="ORF">CJ198_12260</name>
</gene>
<feature type="compositionally biased region" description="Low complexity" evidence="1">
    <location>
        <begin position="91"/>
        <end position="110"/>
    </location>
</feature>
<dbReference type="RefSeq" id="WP_102162894.1">
    <property type="nucleotide sequence ID" value="NZ_PNFZ01000008.1"/>
</dbReference>
<feature type="transmembrane region" description="Helical" evidence="2">
    <location>
        <begin position="22"/>
        <end position="44"/>
    </location>
</feature>
<accession>A0A2N6PF42</accession>
<dbReference type="AlphaFoldDB" id="A0A2N6PF42"/>
<evidence type="ECO:0000256" key="2">
    <source>
        <dbReference type="SAM" id="Phobius"/>
    </source>
</evidence>
<proteinExistence type="predicted"/>
<dbReference type="EMBL" id="PNFZ01000008">
    <property type="protein sequence ID" value="PMB97309.1"/>
    <property type="molecule type" value="Genomic_DNA"/>
</dbReference>
<evidence type="ECO:0000313" key="4">
    <source>
        <dbReference type="Proteomes" id="UP000235703"/>
    </source>
</evidence>
<reference evidence="3 4" key="1">
    <citation type="submission" date="2017-09" db="EMBL/GenBank/DDBJ databases">
        <title>Bacterial strain isolated from the female urinary microbiota.</title>
        <authorList>
            <person name="Thomas-White K."/>
            <person name="Kumar N."/>
            <person name="Forster S."/>
            <person name="Putonti C."/>
            <person name="Lawley T."/>
            <person name="Wolfe A.J."/>
        </authorList>
    </citation>
    <scope>NUCLEOTIDE SEQUENCE [LARGE SCALE GENOMIC DNA]</scope>
    <source>
        <strain evidence="3 4">UMB0680</strain>
    </source>
</reference>
<sequence length="116" mass="12637">MLMLLAASPAPTEDVRYPDPSIVTPGTIGFLAVFALAVVTIFLIRDALRRVRRVRAKDQAVDKYPIPMAKDQKRRYQPETHTAEANDSFVTEEPATGETGTAEPGAETPGNDTPRA</sequence>
<dbReference type="OrthoDB" id="5122705at2"/>
<feature type="region of interest" description="Disordered" evidence="1">
    <location>
        <begin position="65"/>
        <end position="116"/>
    </location>
</feature>
<protein>
    <submittedName>
        <fullName evidence="3">Uncharacterized protein</fullName>
    </submittedName>
</protein>
<keyword evidence="2" id="KW-0472">Membrane</keyword>
<name>A0A2N6PF42_9MICO</name>
<keyword evidence="4" id="KW-1185">Reference proteome</keyword>
<dbReference type="Proteomes" id="UP000235703">
    <property type="component" value="Unassembled WGS sequence"/>
</dbReference>
<comment type="caution">
    <text evidence="3">The sequence shown here is derived from an EMBL/GenBank/DDBJ whole genome shotgun (WGS) entry which is preliminary data.</text>
</comment>
<evidence type="ECO:0000313" key="3">
    <source>
        <dbReference type="EMBL" id="PMB97309.1"/>
    </source>
</evidence>
<keyword evidence="2" id="KW-0812">Transmembrane</keyword>